<dbReference type="InterPro" id="IPR050527">
    <property type="entry name" value="Snail/Krueppel_Znf"/>
</dbReference>
<dbReference type="InterPro" id="IPR013087">
    <property type="entry name" value="Znf_C2H2_type"/>
</dbReference>
<comment type="caution">
    <text evidence="14">The sequence shown here is derived from an EMBL/GenBank/DDBJ whole genome shotgun (WGS) entry which is preliminary data.</text>
</comment>
<evidence type="ECO:0000256" key="7">
    <source>
        <dbReference type="ARBA" id="ARBA00023015"/>
    </source>
</evidence>
<dbReference type="FunFam" id="3.30.160.60:FF:001480">
    <property type="entry name" value="Si:cabz01071911.3"/>
    <property type="match status" value="1"/>
</dbReference>
<dbReference type="PANTHER" id="PTHR24388">
    <property type="entry name" value="ZINC FINGER PROTEIN"/>
    <property type="match status" value="1"/>
</dbReference>
<keyword evidence="3" id="KW-0479">Metal-binding</keyword>
<comment type="similarity">
    <text evidence="2">Belongs to the krueppel C2H2-type zinc-finger protein family.</text>
</comment>
<comment type="subcellular location">
    <subcellularLocation>
        <location evidence="1">Nucleus</location>
    </subcellularLocation>
</comment>
<keyword evidence="6" id="KW-0862">Zinc</keyword>
<dbReference type="Proteomes" id="UP001292094">
    <property type="component" value="Unassembled WGS sequence"/>
</dbReference>
<dbReference type="GO" id="GO:0008270">
    <property type="term" value="F:zinc ion binding"/>
    <property type="evidence" value="ECO:0007669"/>
    <property type="project" value="UniProtKB-KW"/>
</dbReference>
<evidence type="ECO:0000313" key="15">
    <source>
        <dbReference type="Proteomes" id="UP001292094"/>
    </source>
</evidence>
<comment type="similarity">
    <text evidence="11">Belongs to the snail C2H2-type zinc-finger protein family.</text>
</comment>
<evidence type="ECO:0000256" key="4">
    <source>
        <dbReference type="ARBA" id="ARBA00022737"/>
    </source>
</evidence>
<accession>A0AAE1P4V8</accession>
<keyword evidence="5 12" id="KW-0863">Zinc-finger</keyword>
<organism evidence="14 15">
    <name type="scientific">Petrolisthes manimaculis</name>
    <dbReference type="NCBI Taxonomy" id="1843537"/>
    <lineage>
        <taxon>Eukaryota</taxon>
        <taxon>Metazoa</taxon>
        <taxon>Ecdysozoa</taxon>
        <taxon>Arthropoda</taxon>
        <taxon>Crustacea</taxon>
        <taxon>Multicrustacea</taxon>
        <taxon>Malacostraca</taxon>
        <taxon>Eumalacostraca</taxon>
        <taxon>Eucarida</taxon>
        <taxon>Decapoda</taxon>
        <taxon>Pleocyemata</taxon>
        <taxon>Anomura</taxon>
        <taxon>Galatheoidea</taxon>
        <taxon>Porcellanidae</taxon>
        <taxon>Petrolisthes</taxon>
    </lineage>
</organism>
<evidence type="ECO:0000256" key="6">
    <source>
        <dbReference type="ARBA" id="ARBA00022833"/>
    </source>
</evidence>
<dbReference type="Pfam" id="PF00096">
    <property type="entry name" value="zf-C2H2"/>
    <property type="match status" value="2"/>
</dbReference>
<dbReference type="PROSITE" id="PS50157">
    <property type="entry name" value="ZINC_FINGER_C2H2_2"/>
    <property type="match status" value="2"/>
</dbReference>
<reference evidence="14" key="1">
    <citation type="submission" date="2023-11" db="EMBL/GenBank/DDBJ databases">
        <title>Genome assemblies of two species of porcelain crab, Petrolisthes cinctipes and Petrolisthes manimaculis (Anomura: Porcellanidae).</title>
        <authorList>
            <person name="Angst P."/>
        </authorList>
    </citation>
    <scope>NUCLEOTIDE SEQUENCE</scope>
    <source>
        <strain evidence="14">PB745_02</strain>
        <tissue evidence="14">Gill</tissue>
    </source>
</reference>
<dbReference type="GO" id="GO:0000981">
    <property type="term" value="F:DNA-binding transcription factor activity, RNA polymerase II-specific"/>
    <property type="evidence" value="ECO:0007669"/>
    <property type="project" value="TreeGrafter"/>
</dbReference>
<name>A0AAE1P4V8_9EUCA</name>
<keyword evidence="15" id="KW-1185">Reference proteome</keyword>
<protein>
    <recommendedName>
        <fullName evidence="13">C2H2-type domain-containing protein</fullName>
    </recommendedName>
</protein>
<evidence type="ECO:0000256" key="1">
    <source>
        <dbReference type="ARBA" id="ARBA00004123"/>
    </source>
</evidence>
<dbReference type="FunFam" id="3.30.160.60:FF:000325">
    <property type="entry name" value="ZFP90 zinc finger protein"/>
    <property type="match status" value="1"/>
</dbReference>
<evidence type="ECO:0000256" key="2">
    <source>
        <dbReference type="ARBA" id="ARBA00006991"/>
    </source>
</evidence>
<feature type="domain" description="C2H2-type" evidence="13">
    <location>
        <begin position="59"/>
        <end position="86"/>
    </location>
</feature>
<keyword evidence="8" id="KW-0238">DNA-binding</keyword>
<dbReference type="SMART" id="SM00355">
    <property type="entry name" value="ZnF_C2H2"/>
    <property type="match status" value="3"/>
</dbReference>
<evidence type="ECO:0000256" key="11">
    <source>
        <dbReference type="ARBA" id="ARBA00037948"/>
    </source>
</evidence>
<dbReference type="SUPFAM" id="SSF57667">
    <property type="entry name" value="beta-beta-alpha zinc fingers"/>
    <property type="match status" value="2"/>
</dbReference>
<keyword evidence="9" id="KW-0804">Transcription</keyword>
<sequence>MVLSKRSLSQQVGVFTAAGGVGVQGGGRKTHPCPYCPYQAATSTNLINHIRTHTGEKPFACTQCGFTSATKENLKKHIRIHTGEKPFACRHCPYRSAQKGSLHSHVWTHHNGKL</sequence>
<keyword evidence="4" id="KW-0677">Repeat</keyword>
<evidence type="ECO:0000259" key="13">
    <source>
        <dbReference type="PROSITE" id="PS50157"/>
    </source>
</evidence>
<dbReference type="AlphaFoldDB" id="A0AAE1P4V8"/>
<keyword evidence="10" id="KW-0539">Nucleus</keyword>
<dbReference type="EMBL" id="JAWZYT010002861">
    <property type="protein sequence ID" value="KAK4301538.1"/>
    <property type="molecule type" value="Genomic_DNA"/>
</dbReference>
<evidence type="ECO:0000313" key="14">
    <source>
        <dbReference type="EMBL" id="KAK4301538.1"/>
    </source>
</evidence>
<dbReference type="GO" id="GO:0000978">
    <property type="term" value="F:RNA polymerase II cis-regulatory region sequence-specific DNA binding"/>
    <property type="evidence" value="ECO:0007669"/>
    <property type="project" value="TreeGrafter"/>
</dbReference>
<dbReference type="InterPro" id="IPR036236">
    <property type="entry name" value="Znf_C2H2_sf"/>
</dbReference>
<evidence type="ECO:0000256" key="10">
    <source>
        <dbReference type="ARBA" id="ARBA00023242"/>
    </source>
</evidence>
<dbReference type="PANTHER" id="PTHR24388:SF54">
    <property type="entry name" value="PROTEIN ESCARGOT"/>
    <property type="match status" value="1"/>
</dbReference>
<dbReference type="FunFam" id="3.30.160.60:FF:000130">
    <property type="entry name" value="Spalt-like transcription factor 4"/>
    <property type="match status" value="1"/>
</dbReference>
<gene>
    <name evidence="14" type="ORF">Pmani_026316</name>
</gene>
<proteinExistence type="inferred from homology"/>
<evidence type="ECO:0000256" key="5">
    <source>
        <dbReference type="ARBA" id="ARBA00022771"/>
    </source>
</evidence>
<evidence type="ECO:0000256" key="3">
    <source>
        <dbReference type="ARBA" id="ARBA00022723"/>
    </source>
</evidence>
<feature type="domain" description="C2H2-type" evidence="13">
    <location>
        <begin position="31"/>
        <end position="58"/>
    </location>
</feature>
<dbReference type="GO" id="GO:0005634">
    <property type="term" value="C:nucleus"/>
    <property type="evidence" value="ECO:0007669"/>
    <property type="project" value="UniProtKB-SubCell"/>
</dbReference>
<evidence type="ECO:0000256" key="8">
    <source>
        <dbReference type="ARBA" id="ARBA00023125"/>
    </source>
</evidence>
<dbReference type="Gene3D" id="3.30.160.60">
    <property type="entry name" value="Classic Zinc Finger"/>
    <property type="match status" value="3"/>
</dbReference>
<keyword evidence="7" id="KW-0805">Transcription regulation</keyword>
<evidence type="ECO:0000256" key="9">
    <source>
        <dbReference type="ARBA" id="ARBA00023163"/>
    </source>
</evidence>
<evidence type="ECO:0000256" key="12">
    <source>
        <dbReference type="PROSITE-ProRule" id="PRU00042"/>
    </source>
</evidence>